<gene>
    <name evidence="1" type="ORF">E4K63_07615</name>
</gene>
<dbReference type="KEGG" id="aii:E4K63_07615"/>
<keyword evidence="2" id="KW-1185">Reference proteome</keyword>
<accession>A0AAE6YKS5</accession>
<dbReference type="EMBL" id="CP038241">
    <property type="protein sequence ID" value="QIV96702.1"/>
    <property type="molecule type" value="Genomic_DNA"/>
</dbReference>
<name>A0AAE6YKS5_9GAMM</name>
<dbReference type="AlphaFoldDB" id="A0AAE6YKS5"/>
<protein>
    <recommendedName>
        <fullName evidence="3">Type VI secretion system secreted protein VgrG</fullName>
    </recommendedName>
</protein>
<dbReference type="Proteomes" id="UP000502004">
    <property type="component" value="Chromosome"/>
</dbReference>
<organism evidence="1 2">
    <name type="scientific">Allofrancisella inopinata</name>
    <dbReference type="NCBI Taxonomy" id="1085647"/>
    <lineage>
        <taxon>Bacteria</taxon>
        <taxon>Pseudomonadati</taxon>
        <taxon>Pseudomonadota</taxon>
        <taxon>Gammaproteobacteria</taxon>
        <taxon>Thiotrichales</taxon>
        <taxon>Francisellaceae</taxon>
        <taxon>Allofrancisella</taxon>
    </lineage>
</organism>
<evidence type="ECO:0000313" key="1">
    <source>
        <dbReference type="EMBL" id="QIV96702.1"/>
    </source>
</evidence>
<evidence type="ECO:0000313" key="2">
    <source>
        <dbReference type="Proteomes" id="UP000502004"/>
    </source>
</evidence>
<dbReference type="RefSeq" id="WP_133940802.1">
    <property type="nucleotide sequence ID" value="NZ_CP038241.1"/>
</dbReference>
<evidence type="ECO:0008006" key="3">
    <source>
        <dbReference type="Google" id="ProtNLM"/>
    </source>
</evidence>
<sequence length="92" mass="9829">MADNNNNFFEITSDDIAINANQKTILTLSQKDESAKLTAKETTIECKDKIVLKCGSNSIEINSSTVIIKCGESSVELSSSGVSIKGTSINLD</sequence>
<reference evidence="1 2" key="1">
    <citation type="submission" date="2019-03" db="EMBL/GenBank/DDBJ databases">
        <title>Complete Genome Sequence of Allofrancisella inopinata Strain SYSU YG23 Isolated from Water-Cooling Systems in China.</title>
        <authorList>
            <person name="Ohrman C."/>
            <person name="Uneklint I."/>
            <person name="Sjodin A."/>
        </authorList>
    </citation>
    <scope>NUCLEOTIDE SEQUENCE [LARGE SCALE GENOMIC DNA]</scope>
    <source>
        <strain evidence="1 2">SYSU YG23</strain>
    </source>
</reference>
<proteinExistence type="predicted"/>